<evidence type="ECO:0000259" key="8">
    <source>
        <dbReference type="Pfam" id="PF01435"/>
    </source>
</evidence>
<keyword evidence="5 6" id="KW-0482">Metalloprotease</keyword>
<gene>
    <name evidence="9" type="ORF">KME07_06880</name>
</gene>
<feature type="domain" description="Peptidase M48" evidence="8">
    <location>
        <begin position="102"/>
        <end position="255"/>
    </location>
</feature>
<dbReference type="AlphaFoldDB" id="A0A951U487"/>
<keyword evidence="7" id="KW-0472">Membrane</keyword>
<dbReference type="EMBL" id="JAHHHV010000032">
    <property type="protein sequence ID" value="MBW4465151.1"/>
    <property type="molecule type" value="Genomic_DNA"/>
</dbReference>
<dbReference type="Pfam" id="PF01435">
    <property type="entry name" value="Peptidase_M48"/>
    <property type="match status" value="1"/>
</dbReference>
<evidence type="ECO:0000256" key="6">
    <source>
        <dbReference type="RuleBase" id="RU003983"/>
    </source>
</evidence>
<accession>A0A951U487</accession>
<name>A0A951U487_9CYAN</name>
<keyword evidence="3 6" id="KW-0378">Hydrolase</keyword>
<keyword evidence="7" id="KW-0812">Transmembrane</keyword>
<evidence type="ECO:0000256" key="4">
    <source>
        <dbReference type="ARBA" id="ARBA00022833"/>
    </source>
</evidence>
<evidence type="ECO:0000313" key="10">
    <source>
        <dbReference type="Proteomes" id="UP000707356"/>
    </source>
</evidence>
<evidence type="ECO:0000256" key="5">
    <source>
        <dbReference type="ARBA" id="ARBA00023049"/>
    </source>
</evidence>
<comment type="cofactor">
    <cofactor evidence="6">
        <name>Zn(2+)</name>
        <dbReference type="ChEBI" id="CHEBI:29105"/>
    </cofactor>
    <text evidence="6">Binds 1 zinc ion per subunit.</text>
</comment>
<dbReference type="GO" id="GO:0016020">
    <property type="term" value="C:membrane"/>
    <property type="evidence" value="ECO:0007669"/>
    <property type="project" value="TreeGrafter"/>
</dbReference>
<reference evidence="9" key="1">
    <citation type="submission" date="2021-05" db="EMBL/GenBank/DDBJ databases">
        <authorList>
            <person name="Pietrasiak N."/>
            <person name="Ward R."/>
            <person name="Stajich J.E."/>
            <person name="Kurbessoian T."/>
        </authorList>
    </citation>
    <scope>NUCLEOTIDE SEQUENCE</scope>
    <source>
        <strain evidence="9">GSE-TBD4-15B</strain>
    </source>
</reference>
<evidence type="ECO:0000256" key="2">
    <source>
        <dbReference type="ARBA" id="ARBA00022723"/>
    </source>
</evidence>
<dbReference type="GO" id="GO:0046872">
    <property type="term" value="F:metal ion binding"/>
    <property type="evidence" value="ECO:0007669"/>
    <property type="project" value="UniProtKB-KW"/>
</dbReference>
<dbReference type="PANTHER" id="PTHR22726:SF1">
    <property type="entry name" value="METALLOENDOPEPTIDASE OMA1, MITOCHONDRIAL"/>
    <property type="match status" value="1"/>
</dbReference>
<evidence type="ECO:0000256" key="3">
    <source>
        <dbReference type="ARBA" id="ARBA00022801"/>
    </source>
</evidence>
<proteinExistence type="inferred from homology"/>
<keyword evidence="7" id="KW-1133">Transmembrane helix</keyword>
<organism evidence="9 10">
    <name type="scientific">Pegethrix bostrychoides GSE-TBD4-15B</name>
    <dbReference type="NCBI Taxonomy" id="2839662"/>
    <lineage>
        <taxon>Bacteria</taxon>
        <taxon>Bacillati</taxon>
        <taxon>Cyanobacteriota</taxon>
        <taxon>Cyanophyceae</taxon>
        <taxon>Oculatellales</taxon>
        <taxon>Oculatellaceae</taxon>
        <taxon>Pegethrix</taxon>
    </lineage>
</organism>
<dbReference type="PANTHER" id="PTHR22726">
    <property type="entry name" value="METALLOENDOPEPTIDASE OMA1"/>
    <property type="match status" value="1"/>
</dbReference>
<evidence type="ECO:0000256" key="7">
    <source>
        <dbReference type="SAM" id="Phobius"/>
    </source>
</evidence>
<dbReference type="InterPro" id="IPR001915">
    <property type="entry name" value="Peptidase_M48"/>
</dbReference>
<evidence type="ECO:0000256" key="1">
    <source>
        <dbReference type="ARBA" id="ARBA00022670"/>
    </source>
</evidence>
<dbReference type="CDD" id="cd07332">
    <property type="entry name" value="M48C_Oma1_like"/>
    <property type="match status" value="1"/>
</dbReference>
<dbReference type="GO" id="GO:0051603">
    <property type="term" value="P:proteolysis involved in protein catabolic process"/>
    <property type="evidence" value="ECO:0007669"/>
    <property type="project" value="TreeGrafter"/>
</dbReference>
<dbReference type="Gene3D" id="3.30.2010.10">
    <property type="entry name" value="Metalloproteases ('zincins'), catalytic domain"/>
    <property type="match status" value="1"/>
</dbReference>
<comment type="similarity">
    <text evidence="6">Belongs to the peptidase M48 family.</text>
</comment>
<keyword evidence="1 6" id="KW-0645">Protease</keyword>
<feature type="transmembrane region" description="Helical" evidence="7">
    <location>
        <begin position="24"/>
        <end position="53"/>
    </location>
</feature>
<sequence length="279" mass="30382">MSIELPPETTGYSDRSPPPQNRQILLLLSFALGLIAALITSVGAITDLLVAWVPVSVEQQLGALMLPALEQTVEPSAQQDQLNLLLDRLEARLPQLDPAQSDRDYQVLYVPDNTVNALALPGDKIIIYQGLLAKIKSENELMMVLGHELGHFAHRDHLRQLGRGILTQIVLTSLFGDTSGLERAAVSGTAALTDAGYSQSQEYQADQFGLTLLQRTYGQVAGATDFLARISQPGESLDFLATHPGSARRIKRLNQQISTQGYQLGDKLPLPEALRSPEP</sequence>
<comment type="caution">
    <text evidence="9">The sequence shown here is derived from an EMBL/GenBank/DDBJ whole genome shotgun (WGS) entry which is preliminary data.</text>
</comment>
<keyword evidence="4 6" id="KW-0862">Zinc</keyword>
<dbReference type="InterPro" id="IPR051156">
    <property type="entry name" value="Mito/Outer_Membr_Metalloprot"/>
</dbReference>
<dbReference type="Proteomes" id="UP000707356">
    <property type="component" value="Unassembled WGS sequence"/>
</dbReference>
<reference evidence="9" key="2">
    <citation type="journal article" date="2022" name="Microbiol. Resour. Announc.">
        <title>Metagenome Sequencing to Explore Phylogenomics of Terrestrial Cyanobacteria.</title>
        <authorList>
            <person name="Ward R.D."/>
            <person name="Stajich J.E."/>
            <person name="Johansen J.R."/>
            <person name="Huntemann M."/>
            <person name="Clum A."/>
            <person name="Foster B."/>
            <person name="Foster B."/>
            <person name="Roux S."/>
            <person name="Palaniappan K."/>
            <person name="Varghese N."/>
            <person name="Mukherjee S."/>
            <person name="Reddy T.B.K."/>
            <person name="Daum C."/>
            <person name="Copeland A."/>
            <person name="Chen I.A."/>
            <person name="Ivanova N.N."/>
            <person name="Kyrpides N.C."/>
            <person name="Shapiro N."/>
            <person name="Eloe-Fadrosh E.A."/>
            <person name="Pietrasiak N."/>
        </authorList>
    </citation>
    <scope>NUCLEOTIDE SEQUENCE</scope>
    <source>
        <strain evidence="9">GSE-TBD4-15B</strain>
    </source>
</reference>
<protein>
    <submittedName>
        <fullName evidence="9">M48 family metallopeptidase</fullName>
    </submittedName>
</protein>
<keyword evidence="2" id="KW-0479">Metal-binding</keyword>
<dbReference type="GO" id="GO:0004222">
    <property type="term" value="F:metalloendopeptidase activity"/>
    <property type="evidence" value="ECO:0007669"/>
    <property type="project" value="InterPro"/>
</dbReference>
<evidence type="ECO:0000313" key="9">
    <source>
        <dbReference type="EMBL" id="MBW4465151.1"/>
    </source>
</evidence>